<evidence type="ECO:0000256" key="1">
    <source>
        <dbReference type="SAM" id="MobiDB-lite"/>
    </source>
</evidence>
<reference evidence="2" key="2">
    <citation type="submission" date="2023-05" db="EMBL/GenBank/DDBJ databases">
        <authorList>
            <consortium name="Lawrence Berkeley National Laboratory"/>
            <person name="Steindorff A."/>
            <person name="Hensen N."/>
            <person name="Bonometti L."/>
            <person name="Westerberg I."/>
            <person name="Brannstrom I.O."/>
            <person name="Guillou S."/>
            <person name="Cros-Aarteil S."/>
            <person name="Calhoun S."/>
            <person name="Haridas S."/>
            <person name="Kuo A."/>
            <person name="Mondo S."/>
            <person name="Pangilinan J."/>
            <person name="Riley R."/>
            <person name="Labutti K."/>
            <person name="Andreopoulos B."/>
            <person name="Lipzen A."/>
            <person name="Chen C."/>
            <person name="Yanf M."/>
            <person name="Daum C."/>
            <person name="Ng V."/>
            <person name="Clum A."/>
            <person name="Ohm R."/>
            <person name="Martin F."/>
            <person name="Silar P."/>
            <person name="Natvig D."/>
            <person name="Lalanne C."/>
            <person name="Gautier V."/>
            <person name="Ament-Velasquez S.L."/>
            <person name="Kruys A."/>
            <person name="Hutchinson M.I."/>
            <person name="Powell A.J."/>
            <person name="Barry K."/>
            <person name="Miller A.N."/>
            <person name="Grigoriev I.V."/>
            <person name="Debuchy R."/>
            <person name="Gladieux P."/>
            <person name="Thoren M.H."/>
            <person name="Johannesson H."/>
        </authorList>
    </citation>
    <scope>NUCLEOTIDE SEQUENCE</scope>
    <source>
        <strain evidence="2">CBS 103.79</strain>
    </source>
</reference>
<organism evidence="2 3">
    <name type="scientific">Staphylotrichum tortipilum</name>
    <dbReference type="NCBI Taxonomy" id="2831512"/>
    <lineage>
        <taxon>Eukaryota</taxon>
        <taxon>Fungi</taxon>
        <taxon>Dikarya</taxon>
        <taxon>Ascomycota</taxon>
        <taxon>Pezizomycotina</taxon>
        <taxon>Sordariomycetes</taxon>
        <taxon>Sordariomycetidae</taxon>
        <taxon>Sordariales</taxon>
        <taxon>Chaetomiaceae</taxon>
        <taxon>Staphylotrichum</taxon>
    </lineage>
</organism>
<gene>
    <name evidence="2" type="ORF">C8A05DRAFT_19409</name>
</gene>
<feature type="compositionally biased region" description="Polar residues" evidence="1">
    <location>
        <begin position="1"/>
        <end position="13"/>
    </location>
</feature>
<proteinExistence type="predicted"/>
<protein>
    <submittedName>
        <fullName evidence="2">Uncharacterized protein</fullName>
    </submittedName>
</protein>
<dbReference type="Proteomes" id="UP001303889">
    <property type="component" value="Unassembled WGS sequence"/>
</dbReference>
<comment type="caution">
    <text evidence="2">The sequence shown here is derived from an EMBL/GenBank/DDBJ whole genome shotgun (WGS) entry which is preliminary data.</text>
</comment>
<feature type="compositionally biased region" description="Polar residues" evidence="1">
    <location>
        <begin position="27"/>
        <end position="39"/>
    </location>
</feature>
<evidence type="ECO:0000313" key="2">
    <source>
        <dbReference type="EMBL" id="KAK3897917.1"/>
    </source>
</evidence>
<dbReference type="AlphaFoldDB" id="A0AAN6RNS8"/>
<dbReference type="EMBL" id="MU856041">
    <property type="protein sequence ID" value="KAK3897917.1"/>
    <property type="molecule type" value="Genomic_DNA"/>
</dbReference>
<feature type="region of interest" description="Disordered" evidence="1">
    <location>
        <begin position="1"/>
        <end position="46"/>
    </location>
</feature>
<name>A0AAN6RNS8_9PEZI</name>
<keyword evidence="3" id="KW-1185">Reference proteome</keyword>
<sequence>MSLQPPREPSQSSDGREISLPEPVDPTRSQGIPSRTTSAIPKKGISAKTATLKKRRRLRELQDAHPSVETIVSHMEKYYRTFQPPAWLNLRAVAEQLMRSCQQGSKHTAWRSVRDRTIAVAKWKGNHSTWTEAVKQSKMPYIGTRSEIKATEFIEGGASVPRCIWLGLRNVGLHFLLEHQVPGREILPNFWKDAEVDDPEWVSSRLDGGSPCG</sequence>
<evidence type="ECO:0000313" key="3">
    <source>
        <dbReference type="Proteomes" id="UP001303889"/>
    </source>
</evidence>
<reference evidence="2" key="1">
    <citation type="journal article" date="2023" name="Mol. Phylogenet. Evol.">
        <title>Genome-scale phylogeny and comparative genomics of the fungal order Sordariales.</title>
        <authorList>
            <person name="Hensen N."/>
            <person name="Bonometti L."/>
            <person name="Westerberg I."/>
            <person name="Brannstrom I.O."/>
            <person name="Guillou S."/>
            <person name="Cros-Aarteil S."/>
            <person name="Calhoun S."/>
            <person name="Haridas S."/>
            <person name="Kuo A."/>
            <person name="Mondo S."/>
            <person name="Pangilinan J."/>
            <person name="Riley R."/>
            <person name="LaButti K."/>
            <person name="Andreopoulos B."/>
            <person name="Lipzen A."/>
            <person name="Chen C."/>
            <person name="Yan M."/>
            <person name="Daum C."/>
            <person name="Ng V."/>
            <person name="Clum A."/>
            <person name="Steindorff A."/>
            <person name="Ohm R.A."/>
            <person name="Martin F."/>
            <person name="Silar P."/>
            <person name="Natvig D.O."/>
            <person name="Lalanne C."/>
            <person name="Gautier V."/>
            <person name="Ament-Velasquez S.L."/>
            <person name="Kruys A."/>
            <person name="Hutchinson M.I."/>
            <person name="Powell A.J."/>
            <person name="Barry K."/>
            <person name="Miller A.N."/>
            <person name="Grigoriev I.V."/>
            <person name="Debuchy R."/>
            <person name="Gladieux P."/>
            <person name="Hiltunen Thoren M."/>
            <person name="Johannesson H."/>
        </authorList>
    </citation>
    <scope>NUCLEOTIDE SEQUENCE</scope>
    <source>
        <strain evidence="2">CBS 103.79</strain>
    </source>
</reference>
<accession>A0AAN6RNS8</accession>